<keyword evidence="1" id="KW-0472">Membrane</keyword>
<evidence type="ECO:0000256" key="1">
    <source>
        <dbReference type="SAM" id="Phobius"/>
    </source>
</evidence>
<feature type="transmembrane region" description="Helical" evidence="1">
    <location>
        <begin position="206"/>
        <end position="227"/>
    </location>
</feature>
<feature type="transmembrane region" description="Helical" evidence="1">
    <location>
        <begin position="149"/>
        <end position="168"/>
    </location>
</feature>
<accession>A0ABN3XZA0</accession>
<sequence length="294" mass="32249">MKNVWLLIKGIFMGIANIVPGLSGGTIAVSLGIYDDIIYSITKLKSELKRSLRFFIPLLLGLLIGVAFFSRAITYLFDFYPLQTASAFTGLILGGFPILWKEFQTSLYLKEKKASYWHWGIFLVMFALITWMSVAEVSSASSYELSLELPTLFGLFFIGIIASASMVIPGISGSLVMLILGWYQAFLSMINGFIDALRAADINELLIYGTYCAFFGVGMLLGIGVISKIIDLLFKKFPSYTYAGIFGLVLASPIAIFADLSIKSAGINFSTVLFSVLFAVVCFGLTYLLGKKSN</sequence>
<proteinExistence type="predicted"/>
<dbReference type="PANTHER" id="PTHR37308">
    <property type="entry name" value="INTEGRAL MEMBRANE PROTEIN"/>
    <property type="match status" value="1"/>
</dbReference>
<keyword evidence="1" id="KW-0812">Transmembrane</keyword>
<keyword evidence="1" id="KW-1133">Transmembrane helix</keyword>
<evidence type="ECO:0000313" key="2">
    <source>
        <dbReference type="EMBL" id="GAA3009565.1"/>
    </source>
</evidence>
<comment type="caution">
    <text evidence="2">The sequence shown here is derived from an EMBL/GenBank/DDBJ whole genome shotgun (WGS) entry which is preliminary data.</text>
</comment>
<name>A0ABN3XZA0_9ENTE</name>
<feature type="transmembrane region" description="Helical" evidence="1">
    <location>
        <begin position="79"/>
        <end position="100"/>
    </location>
</feature>
<dbReference type="EMBL" id="BAAAXQ010000006">
    <property type="protein sequence ID" value="GAA3009565.1"/>
    <property type="molecule type" value="Genomic_DNA"/>
</dbReference>
<dbReference type="PANTHER" id="PTHR37308:SF1">
    <property type="entry name" value="POLYPRENYL-PHOSPHATE TRANSPORTER"/>
    <property type="match status" value="1"/>
</dbReference>
<protein>
    <submittedName>
        <fullName evidence="2">DUF368 domain-containing protein</fullName>
    </submittedName>
</protein>
<keyword evidence="3" id="KW-1185">Reference proteome</keyword>
<feature type="transmembrane region" description="Helical" evidence="1">
    <location>
        <begin position="54"/>
        <end position="73"/>
    </location>
</feature>
<dbReference type="RefSeq" id="WP_068708195.1">
    <property type="nucleotide sequence ID" value="NZ_BAAAXQ010000006.1"/>
</dbReference>
<feature type="transmembrane region" description="Helical" evidence="1">
    <location>
        <begin position="239"/>
        <end position="257"/>
    </location>
</feature>
<reference evidence="2 3" key="1">
    <citation type="journal article" date="2019" name="Int. J. Syst. Evol. Microbiol.">
        <title>The Global Catalogue of Microorganisms (GCM) 10K type strain sequencing project: providing services to taxonomists for standard genome sequencing and annotation.</title>
        <authorList>
            <consortium name="The Broad Institute Genomics Platform"/>
            <consortium name="The Broad Institute Genome Sequencing Center for Infectious Disease"/>
            <person name="Wu L."/>
            <person name="Ma J."/>
        </authorList>
    </citation>
    <scope>NUCLEOTIDE SEQUENCE [LARGE SCALE GENOMIC DNA]</scope>
    <source>
        <strain evidence="2 3">JCM 8736</strain>
    </source>
</reference>
<dbReference type="Proteomes" id="UP001501577">
    <property type="component" value="Unassembled WGS sequence"/>
</dbReference>
<feature type="transmembrane region" description="Helical" evidence="1">
    <location>
        <begin position="116"/>
        <end position="134"/>
    </location>
</feature>
<organism evidence="2 3">
    <name type="scientific">Tetragenococcus solitarius</name>
    <dbReference type="NCBI Taxonomy" id="71453"/>
    <lineage>
        <taxon>Bacteria</taxon>
        <taxon>Bacillati</taxon>
        <taxon>Bacillota</taxon>
        <taxon>Bacilli</taxon>
        <taxon>Lactobacillales</taxon>
        <taxon>Enterococcaceae</taxon>
        <taxon>Tetragenococcus</taxon>
    </lineage>
</organism>
<feature type="transmembrane region" description="Helical" evidence="1">
    <location>
        <begin position="175"/>
        <end position="194"/>
    </location>
</feature>
<gene>
    <name evidence="2" type="ORF">GCM10019998_02080</name>
</gene>
<feature type="transmembrane region" description="Helical" evidence="1">
    <location>
        <begin position="269"/>
        <end position="290"/>
    </location>
</feature>
<dbReference type="Pfam" id="PF04018">
    <property type="entry name" value="VCA0040-like"/>
    <property type="match status" value="1"/>
</dbReference>
<feature type="transmembrane region" description="Helical" evidence="1">
    <location>
        <begin position="6"/>
        <end position="34"/>
    </location>
</feature>
<evidence type="ECO:0000313" key="3">
    <source>
        <dbReference type="Proteomes" id="UP001501577"/>
    </source>
</evidence>
<dbReference type="InterPro" id="IPR007163">
    <property type="entry name" value="VCA0040-like"/>
</dbReference>